<evidence type="ECO:0000313" key="4">
    <source>
        <dbReference type="EMBL" id="KAF6016822.1"/>
    </source>
</evidence>
<dbReference type="GO" id="GO:0030672">
    <property type="term" value="C:synaptic vesicle membrane"/>
    <property type="evidence" value="ECO:0007669"/>
    <property type="project" value="TreeGrafter"/>
</dbReference>
<keyword evidence="2" id="KW-1133">Transmembrane helix</keyword>
<dbReference type="InterPro" id="IPR035892">
    <property type="entry name" value="C2_domain_sf"/>
</dbReference>
<name>A0A7J7ISA2_BUGNE</name>
<dbReference type="SMART" id="SM00239">
    <property type="entry name" value="C2"/>
    <property type="match status" value="2"/>
</dbReference>
<gene>
    <name evidence="4" type="ORF">EB796_024862</name>
</gene>
<dbReference type="PRINTS" id="PR00360">
    <property type="entry name" value="C2DOMAIN"/>
</dbReference>
<dbReference type="Pfam" id="PF00168">
    <property type="entry name" value="C2"/>
    <property type="match status" value="2"/>
</dbReference>
<evidence type="ECO:0000313" key="5">
    <source>
        <dbReference type="Proteomes" id="UP000593567"/>
    </source>
</evidence>
<protein>
    <submittedName>
        <fullName evidence="4">SYT2</fullName>
    </submittedName>
</protein>
<dbReference type="GO" id="GO:0005886">
    <property type="term" value="C:plasma membrane"/>
    <property type="evidence" value="ECO:0007669"/>
    <property type="project" value="TreeGrafter"/>
</dbReference>
<dbReference type="InterPro" id="IPR000008">
    <property type="entry name" value="C2_dom"/>
</dbReference>
<dbReference type="GO" id="GO:0030424">
    <property type="term" value="C:axon"/>
    <property type="evidence" value="ECO:0007669"/>
    <property type="project" value="TreeGrafter"/>
</dbReference>
<dbReference type="InterPro" id="IPR001565">
    <property type="entry name" value="Synaptotagmin"/>
</dbReference>
<keyword evidence="2" id="KW-0472">Membrane</keyword>
<feature type="domain" description="C2" evidence="3">
    <location>
        <begin position="225"/>
        <end position="358"/>
    </location>
</feature>
<reference evidence="4" key="1">
    <citation type="submission" date="2020-06" db="EMBL/GenBank/DDBJ databases">
        <title>Draft genome of Bugula neritina, a colonial animal packing powerful symbionts and potential medicines.</title>
        <authorList>
            <person name="Rayko M."/>
        </authorList>
    </citation>
    <scope>NUCLEOTIDE SEQUENCE [LARGE SCALE GENOMIC DNA]</scope>
    <source>
        <strain evidence="4">Kwan_BN1</strain>
    </source>
</reference>
<proteinExistence type="predicted"/>
<evidence type="ECO:0000259" key="3">
    <source>
        <dbReference type="PROSITE" id="PS50004"/>
    </source>
</evidence>
<dbReference type="GO" id="GO:0030276">
    <property type="term" value="F:clathrin binding"/>
    <property type="evidence" value="ECO:0007669"/>
    <property type="project" value="TreeGrafter"/>
</dbReference>
<dbReference type="GO" id="GO:0001786">
    <property type="term" value="F:phosphatidylserine binding"/>
    <property type="evidence" value="ECO:0007669"/>
    <property type="project" value="TreeGrafter"/>
</dbReference>
<dbReference type="AlphaFoldDB" id="A0A7J7ISA2"/>
<dbReference type="PROSITE" id="PS50004">
    <property type="entry name" value="C2"/>
    <property type="match status" value="2"/>
</dbReference>
<dbReference type="OrthoDB" id="67700at2759"/>
<evidence type="ECO:0000256" key="2">
    <source>
        <dbReference type="SAM" id="Phobius"/>
    </source>
</evidence>
<dbReference type="EMBL" id="VXIV02003463">
    <property type="protein sequence ID" value="KAF6016822.1"/>
    <property type="molecule type" value="Genomic_DNA"/>
</dbReference>
<dbReference type="PRINTS" id="PR00399">
    <property type="entry name" value="SYNAPTOTAGMN"/>
</dbReference>
<organism evidence="4 5">
    <name type="scientific">Bugula neritina</name>
    <name type="common">Brown bryozoan</name>
    <name type="synonym">Sertularia neritina</name>
    <dbReference type="NCBI Taxonomy" id="10212"/>
    <lineage>
        <taxon>Eukaryota</taxon>
        <taxon>Metazoa</taxon>
        <taxon>Spiralia</taxon>
        <taxon>Lophotrochozoa</taxon>
        <taxon>Bryozoa</taxon>
        <taxon>Gymnolaemata</taxon>
        <taxon>Cheilostomatida</taxon>
        <taxon>Flustrina</taxon>
        <taxon>Buguloidea</taxon>
        <taxon>Bugulidae</taxon>
        <taxon>Bugula</taxon>
    </lineage>
</organism>
<keyword evidence="1" id="KW-0677">Repeat</keyword>
<accession>A0A7J7ISA2</accession>
<feature type="domain" description="C2" evidence="3">
    <location>
        <begin position="95"/>
        <end position="214"/>
    </location>
</feature>
<dbReference type="GO" id="GO:0005544">
    <property type="term" value="F:calcium-dependent phospholipid binding"/>
    <property type="evidence" value="ECO:0007669"/>
    <property type="project" value="TreeGrafter"/>
</dbReference>
<dbReference type="PANTHER" id="PTHR10024">
    <property type="entry name" value="SYNAPTOTAGMIN"/>
    <property type="match status" value="1"/>
</dbReference>
<dbReference type="Proteomes" id="UP000593567">
    <property type="component" value="Unassembled WGS sequence"/>
</dbReference>
<dbReference type="PANTHER" id="PTHR10024:SF227">
    <property type="entry name" value="SYNAPTOTAGMIN 1"/>
    <property type="match status" value="1"/>
</dbReference>
<dbReference type="Gene3D" id="2.60.40.150">
    <property type="entry name" value="C2 domain"/>
    <property type="match status" value="2"/>
</dbReference>
<feature type="transmembrane region" description="Helical" evidence="2">
    <location>
        <begin position="6"/>
        <end position="23"/>
    </location>
</feature>
<dbReference type="GO" id="GO:0048791">
    <property type="term" value="P:calcium ion-regulated exocytosis of neurotransmitter"/>
    <property type="evidence" value="ECO:0007669"/>
    <property type="project" value="TreeGrafter"/>
</dbReference>
<dbReference type="GO" id="GO:0005509">
    <property type="term" value="F:calcium ion binding"/>
    <property type="evidence" value="ECO:0007669"/>
    <property type="project" value="TreeGrafter"/>
</dbReference>
<evidence type="ECO:0000256" key="1">
    <source>
        <dbReference type="ARBA" id="ARBA00022737"/>
    </source>
</evidence>
<dbReference type="GO" id="GO:0048488">
    <property type="term" value="P:synaptic vesicle endocytosis"/>
    <property type="evidence" value="ECO:0007669"/>
    <property type="project" value="TreeGrafter"/>
</dbReference>
<keyword evidence="2" id="KW-0812">Transmembrane</keyword>
<dbReference type="SUPFAM" id="SSF49562">
    <property type="entry name" value="C2 domain (Calcium/lipid-binding domain, CaLB)"/>
    <property type="match status" value="2"/>
</dbReference>
<comment type="caution">
    <text evidence="4">The sequence shown here is derived from an EMBL/GenBank/DDBJ whole genome shotgun (WGS) entry which is preliminary data.</text>
</comment>
<keyword evidence="5" id="KW-1185">Reference proteome</keyword>
<dbReference type="FunFam" id="2.60.40.150:FF:000016">
    <property type="entry name" value="Synaptotagmin 1"/>
    <property type="match status" value="1"/>
</dbReference>
<dbReference type="GO" id="GO:0031045">
    <property type="term" value="C:dense core granule"/>
    <property type="evidence" value="ECO:0007669"/>
    <property type="project" value="TreeGrafter"/>
</dbReference>
<dbReference type="GO" id="GO:0000149">
    <property type="term" value="F:SNARE binding"/>
    <property type="evidence" value="ECO:0007669"/>
    <property type="project" value="TreeGrafter"/>
</dbReference>
<sequence>MWPLLLVIGCVALVGAGILYYVCKKCKKRKRDIKQTSGFMQGIVDYNSTSFLRQPLNKQQVQPDIEALDNSLADMPSETSEKEESYIKEKTFNRKVGLLQYTLEYDFTKEELTVGIVSASELKAMDMSGFSDPYVKVYFQHEKKKKVETRVHRRTLNPVFNETFIFKLTYAEVQQKSLVLAVYDYDRMTKHDQIGYIIKPLMGIDWCNTVDETQELLSPSETKQSLGDVCFALRYNSNTGKLVVTVMEAKNLKKMDVGGLSDPYVKVELMMGERRVKKCKTSIKKCTLNPYFNESLMFEVKKEDMMKVQLVVTVIDYDRIGASEPIGRVTVGLGTTTAGIKHWTEMLEADVRTSVQWHTLQMVSQKK</sequence>